<sequence>MNSSSFVKIGLSYGKTPSDVLESLARQGIKQPEFTVCFVSSELDQKQCIKEIKQSLKGHLWGLSSAGEFNGIQEEMTCGGIFLLSIEPLGDVLVSNVAIGKIEEKAEKTAKEIVKTAFEGLKFSPELLYLGFSGKKPSEMLKVNPFSLLVAHSRIGTEEECLKGICEPVGRGVRIAGGSGADSLYLERVTETYCYAEEKVEKNALSVLALASTLKNGVGIANAFRPIPGKGAFVTKSSGRVVYSLNNRVAADVYTELTNCSSWQDATKAFNSHPFGIVEPVSGYWHVHSPAVIQKDGSLVFFSEIPQGSGVSLLEADPQSRVESTRRAVQRAIADAGYPEKIAAVVFFNCILCHQQAERLQTGRAEIKAVKELVGENVPLIGASTYGETGYTLSGTVGHHNQTTTVWLLGDEPITR</sequence>
<dbReference type="SMART" id="SM01204">
    <property type="entry name" value="FIST_C"/>
    <property type="match status" value="1"/>
</dbReference>
<dbReference type="PANTHER" id="PTHR40252">
    <property type="entry name" value="BLR0328 PROTEIN"/>
    <property type="match status" value="1"/>
</dbReference>
<evidence type="ECO:0000259" key="2">
    <source>
        <dbReference type="SMART" id="SM01204"/>
    </source>
</evidence>
<dbReference type="Pfam" id="PF08495">
    <property type="entry name" value="FIST"/>
    <property type="match status" value="1"/>
</dbReference>
<evidence type="ECO:0000313" key="3">
    <source>
        <dbReference type="EMBL" id="TFE71569.1"/>
    </source>
</evidence>
<gene>
    <name evidence="3" type="ORF">A7Q10_04475</name>
</gene>
<feature type="domain" description="FIST" evidence="1">
    <location>
        <begin position="31"/>
        <end position="249"/>
    </location>
</feature>
<protein>
    <recommendedName>
        <fullName evidence="5">Histidine kinase</fullName>
    </recommendedName>
</protein>
<dbReference type="Proteomes" id="UP000297713">
    <property type="component" value="Unassembled WGS sequence"/>
</dbReference>
<dbReference type="PANTHER" id="PTHR40252:SF2">
    <property type="entry name" value="BLR0328 PROTEIN"/>
    <property type="match status" value="1"/>
</dbReference>
<dbReference type="InterPro" id="IPR013702">
    <property type="entry name" value="FIST_domain_N"/>
</dbReference>
<accession>A0A4Y8PH80</accession>
<dbReference type="Pfam" id="PF10442">
    <property type="entry name" value="FIST_C"/>
    <property type="match status" value="1"/>
</dbReference>
<dbReference type="EMBL" id="LXQC01000068">
    <property type="protein sequence ID" value="TFE71569.1"/>
    <property type="molecule type" value="Genomic_DNA"/>
</dbReference>
<name>A0A4Y8PH80_9BACT</name>
<evidence type="ECO:0000259" key="1">
    <source>
        <dbReference type="SMART" id="SM00897"/>
    </source>
</evidence>
<feature type="domain" description="FIST C-domain" evidence="2">
    <location>
        <begin position="250"/>
        <end position="392"/>
    </location>
</feature>
<dbReference type="OrthoDB" id="179842at2"/>
<reference evidence="3 4" key="1">
    <citation type="submission" date="2016-05" db="EMBL/GenBank/DDBJ databases">
        <title>Diversity and Homogeneity among Thermoacidophilic Verrucomicrobia Methanotrophs Linked with Geographical Origin.</title>
        <authorList>
            <person name="Erikstad H.-A."/>
            <person name="Smestad N.B."/>
            <person name="Ceballos R.M."/>
            <person name="Birkeland N.-K."/>
        </authorList>
    </citation>
    <scope>NUCLEOTIDE SEQUENCE [LARGE SCALE GENOMIC DNA]</scope>
    <source>
        <strain evidence="3 4">Phi</strain>
    </source>
</reference>
<proteinExistence type="predicted"/>
<evidence type="ECO:0000313" key="4">
    <source>
        <dbReference type="Proteomes" id="UP000297713"/>
    </source>
</evidence>
<dbReference type="AlphaFoldDB" id="A0A4Y8PH80"/>
<evidence type="ECO:0008006" key="5">
    <source>
        <dbReference type="Google" id="ProtNLM"/>
    </source>
</evidence>
<keyword evidence="4" id="KW-1185">Reference proteome</keyword>
<organism evidence="3 4">
    <name type="scientific">Methylacidiphilum caldifontis</name>
    <dbReference type="NCBI Taxonomy" id="2795386"/>
    <lineage>
        <taxon>Bacteria</taxon>
        <taxon>Pseudomonadati</taxon>
        <taxon>Verrucomicrobiota</taxon>
        <taxon>Methylacidiphilae</taxon>
        <taxon>Methylacidiphilales</taxon>
        <taxon>Methylacidiphilaceae</taxon>
        <taxon>Methylacidiphilum (ex Ratnadevi et al. 2023)</taxon>
    </lineage>
</organism>
<comment type="caution">
    <text evidence="3">The sequence shown here is derived from an EMBL/GenBank/DDBJ whole genome shotgun (WGS) entry which is preliminary data.</text>
</comment>
<dbReference type="SMART" id="SM00897">
    <property type="entry name" value="FIST"/>
    <property type="match status" value="1"/>
</dbReference>
<dbReference type="InterPro" id="IPR019494">
    <property type="entry name" value="FIST_C"/>
</dbReference>